<reference evidence="1 2" key="1">
    <citation type="journal article" date="2018" name="Sci. Rep.">
        <title>Genomic signatures of local adaptation to the degree of environmental predictability in rotifers.</title>
        <authorList>
            <person name="Franch-Gras L."/>
            <person name="Hahn C."/>
            <person name="Garcia-Roger E.M."/>
            <person name="Carmona M.J."/>
            <person name="Serra M."/>
            <person name="Gomez A."/>
        </authorList>
    </citation>
    <scope>NUCLEOTIDE SEQUENCE [LARGE SCALE GENOMIC DNA]</scope>
    <source>
        <strain evidence="1">HYR1</strain>
    </source>
</reference>
<dbReference type="AlphaFoldDB" id="A0A3M7P5Z3"/>
<dbReference type="EMBL" id="REGN01013007">
    <property type="protein sequence ID" value="RMZ94496.1"/>
    <property type="molecule type" value="Genomic_DNA"/>
</dbReference>
<gene>
    <name evidence="1" type="ORF">BpHYR1_047739</name>
</gene>
<name>A0A3M7P5Z3_BRAPC</name>
<comment type="caution">
    <text evidence="1">The sequence shown here is derived from an EMBL/GenBank/DDBJ whole genome shotgun (WGS) entry which is preliminary data.</text>
</comment>
<dbReference type="Proteomes" id="UP000276133">
    <property type="component" value="Unassembled WGS sequence"/>
</dbReference>
<sequence length="41" mass="4952">MFFKLMCIKLNSDFYILEIRKKLIYNVKKKQARISQDGTEP</sequence>
<evidence type="ECO:0000313" key="2">
    <source>
        <dbReference type="Proteomes" id="UP000276133"/>
    </source>
</evidence>
<accession>A0A3M7P5Z3</accession>
<proteinExistence type="predicted"/>
<organism evidence="1 2">
    <name type="scientific">Brachionus plicatilis</name>
    <name type="common">Marine rotifer</name>
    <name type="synonym">Brachionus muelleri</name>
    <dbReference type="NCBI Taxonomy" id="10195"/>
    <lineage>
        <taxon>Eukaryota</taxon>
        <taxon>Metazoa</taxon>
        <taxon>Spiralia</taxon>
        <taxon>Gnathifera</taxon>
        <taxon>Rotifera</taxon>
        <taxon>Eurotatoria</taxon>
        <taxon>Monogononta</taxon>
        <taxon>Pseudotrocha</taxon>
        <taxon>Ploima</taxon>
        <taxon>Brachionidae</taxon>
        <taxon>Brachionus</taxon>
    </lineage>
</organism>
<evidence type="ECO:0000313" key="1">
    <source>
        <dbReference type="EMBL" id="RMZ94496.1"/>
    </source>
</evidence>
<keyword evidence="2" id="KW-1185">Reference proteome</keyword>
<protein>
    <submittedName>
        <fullName evidence="1">Uncharacterized protein</fullName>
    </submittedName>
</protein>